<gene>
    <name evidence="3" type="ORF">GCM10010423_46040</name>
</gene>
<keyword evidence="4" id="KW-1185">Reference proteome</keyword>
<evidence type="ECO:0000313" key="4">
    <source>
        <dbReference type="Proteomes" id="UP001501095"/>
    </source>
</evidence>
<feature type="transmembrane region" description="Helical" evidence="2">
    <location>
        <begin position="53"/>
        <end position="77"/>
    </location>
</feature>
<dbReference type="RefSeq" id="WP_344539484.1">
    <property type="nucleotide sequence ID" value="NZ_BAAATM010000015.1"/>
</dbReference>
<dbReference type="Proteomes" id="UP001501095">
    <property type="component" value="Unassembled WGS sequence"/>
</dbReference>
<keyword evidence="2" id="KW-0472">Membrane</keyword>
<name>A0ABN3NXK7_9ACTN</name>
<evidence type="ECO:0000256" key="2">
    <source>
        <dbReference type="SAM" id="Phobius"/>
    </source>
</evidence>
<evidence type="ECO:0000256" key="1">
    <source>
        <dbReference type="SAM" id="MobiDB-lite"/>
    </source>
</evidence>
<keyword evidence="2" id="KW-1133">Transmembrane helix</keyword>
<feature type="compositionally biased region" description="Basic and acidic residues" evidence="1">
    <location>
        <begin position="126"/>
        <end position="140"/>
    </location>
</feature>
<feature type="region of interest" description="Disordered" evidence="1">
    <location>
        <begin position="126"/>
        <end position="175"/>
    </location>
</feature>
<comment type="caution">
    <text evidence="3">The sequence shown here is derived from an EMBL/GenBank/DDBJ whole genome shotgun (WGS) entry which is preliminary data.</text>
</comment>
<keyword evidence="2" id="KW-0812">Transmembrane</keyword>
<evidence type="ECO:0000313" key="3">
    <source>
        <dbReference type="EMBL" id="GAA2542107.1"/>
    </source>
</evidence>
<feature type="transmembrane region" description="Helical" evidence="2">
    <location>
        <begin position="12"/>
        <end position="32"/>
    </location>
</feature>
<protein>
    <submittedName>
        <fullName evidence="3">Uncharacterized protein</fullName>
    </submittedName>
</protein>
<organism evidence="3 4">
    <name type="scientific">Streptomyces levis</name>
    <dbReference type="NCBI Taxonomy" id="285566"/>
    <lineage>
        <taxon>Bacteria</taxon>
        <taxon>Bacillati</taxon>
        <taxon>Actinomycetota</taxon>
        <taxon>Actinomycetes</taxon>
        <taxon>Kitasatosporales</taxon>
        <taxon>Streptomycetaceae</taxon>
        <taxon>Streptomyces</taxon>
    </lineage>
</organism>
<reference evidence="3 4" key="1">
    <citation type="journal article" date="2019" name="Int. J. Syst. Evol. Microbiol.">
        <title>The Global Catalogue of Microorganisms (GCM) 10K type strain sequencing project: providing services to taxonomists for standard genome sequencing and annotation.</title>
        <authorList>
            <consortium name="The Broad Institute Genomics Platform"/>
            <consortium name="The Broad Institute Genome Sequencing Center for Infectious Disease"/>
            <person name="Wu L."/>
            <person name="Ma J."/>
        </authorList>
    </citation>
    <scope>NUCLEOTIDE SEQUENCE [LARGE SCALE GENOMIC DNA]</scope>
    <source>
        <strain evidence="3 4">JCM 6924</strain>
    </source>
</reference>
<feature type="compositionally biased region" description="Basic residues" evidence="1">
    <location>
        <begin position="153"/>
        <end position="175"/>
    </location>
</feature>
<feature type="transmembrane region" description="Helical" evidence="2">
    <location>
        <begin position="89"/>
        <end position="117"/>
    </location>
</feature>
<proteinExistence type="predicted"/>
<sequence>MAYKMTDDYASTMVTVIPVILVVATVEFQALAKREPRPSVREGLTGRLLWDTALLMMWNGLIVSHATVEMMLIMWLATTERPESPELAWAVAFVAWLGLACVVALTALLTLGAIIRVHWAMFTNPKRDARRQPRPADRPIPRRPRPPIGPRNPAHRPRRSTGRSPRRGRRRPGIG</sequence>
<accession>A0ABN3NXK7</accession>
<dbReference type="EMBL" id="BAAATM010000015">
    <property type="protein sequence ID" value="GAA2542107.1"/>
    <property type="molecule type" value="Genomic_DNA"/>
</dbReference>